<dbReference type="InterPro" id="IPR001451">
    <property type="entry name" value="Hexapep"/>
</dbReference>
<dbReference type="CDD" id="cd04647">
    <property type="entry name" value="LbH_MAT_like"/>
    <property type="match status" value="1"/>
</dbReference>
<evidence type="ECO:0000313" key="2">
    <source>
        <dbReference type="EMBL" id="CQR48735.1"/>
    </source>
</evidence>
<evidence type="ECO:0000256" key="1">
    <source>
        <dbReference type="ARBA" id="ARBA00022679"/>
    </source>
</evidence>
<proteinExistence type="predicted"/>
<dbReference type="Proteomes" id="UP000198902">
    <property type="component" value="Unassembled WGS sequence"/>
</dbReference>
<dbReference type="Pfam" id="PF00132">
    <property type="entry name" value="Hexapep"/>
    <property type="match status" value="1"/>
</dbReference>
<organism evidence="2 3">
    <name type="scientific">Haloferax massiliensis</name>
    <dbReference type="NCBI Taxonomy" id="1476858"/>
    <lineage>
        <taxon>Archaea</taxon>
        <taxon>Methanobacteriati</taxon>
        <taxon>Methanobacteriota</taxon>
        <taxon>Stenosarchaea group</taxon>
        <taxon>Halobacteria</taxon>
        <taxon>Halobacteriales</taxon>
        <taxon>Haloferacaceae</taxon>
        <taxon>Haloferax</taxon>
    </lineage>
</organism>
<dbReference type="Gene3D" id="2.160.10.10">
    <property type="entry name" value="Hexapeptide repeat proteins"/>
    <property type="match status" value="1"/>
</dbReference>
<dbReference type="PANTHER" id="PTHR23416">
    <property type="entry name" value="SIALIC ACID SYNTHASE-RELATED"/>
    <property type="match status" value="1"/>
</dbReference>
<dbReference type="PROSITE" id="PS00101">
    <property type="entry name" value="HEXAPEP_TRANSFERASES"/>
    <property type="match status" value="1"/>
</dbReference>
<dbReference type="EMBL" id="CSTE01000001">
    <property type="protein sequence ID" value="CQR48735.1"/>
    <property type="molecule type" value="Genomic_DNA"/>
</dbReference>
<accession>A0A0D6JM90</accession>
<dbReference type="Pfam" id="PF14602">
    <property type="entry name" value="Hexapep_2"/>
    <property type="match status" value="1"/>
</dbReference>
<protein>
    <submittedName>
        <fullName evidence="2">Galactoside O-acetyltransferase</fullName>
    </submittedName>
</protein>
<evidence type="ECO:0000313" key="3">
    <source>
        <dbReference type="Proteomes" id="UP000198902"/>
    </source>
</evidence>
<keyword evidence="3" id="KW-1185">Reference proteome</keyword>
<dbReference type="PANTHER" id="PTHR23416:SF78">
    <property type="entry name" value="LIPOPOLYSACCHARIDE BIOSYNTHESIS O-ACETYL TRANSFERASE WBBJ-RELATED"/>
    <property type="match status" value="1"/>
</dbReference>
<dbReference type="SUPFAM" id="SSF51161">
    <property type="entry name" value="Trimeric LpxA-like enzymes"/>
    <property type="match status" value="1"/>
</dbReference>
<gene>
    <name evidence="2" type="primary">lacA</name>
    <name evidence="2" type="ORF">BN996_00182</name>
</gene>
<dbReference type="GO" id="GO:0016740">
    <property type="term" value="F:transferase activity"/>
    <property type="evidence" value="ECO:0007669"/>
    <property type="project" value="UniProtKB-KW"/>
</dbReference>
<dbReference type="InterPro" id="IPR051159">
    <property type="entry name" value="Hexapeptide_acetyltransf"/>
</dbReference>
<keyword evidence="1 2" id="KW-0808">Transferase</keyword>
<dbReference type="InterPro" id="IPR018357">
    <property type="entry name" value="Hexapep_transf_CS"/>
</dbReference>
<dbReference type="AlphaFoldDB" id="A0A0D6JM90"/>
<sequence>MTSEKARRILKIAQNLGPSGLIKSVYNSKKYTGSFASLITSKRTTIDVAAVSNITVNGVCFYGLSPYSPITANLHRSLLTTSRDSKFTIDSPNTPVYIGSGSKINVSGNLSIGEGSRIGDRATINCLDSISIGTDCSISWDVDLADSDFHPITIQGDTKKMTEPIEIGDHVWIGYGASIKKGVTIGDGAVIASDSVVTRDVPERSLAAGVPAKVIKTDVSWER</sequence>
<dbReference type="InterPro" id="IPR011004">
    <property type="entry name" value="Trimer_LpxA-like_sf"/>
</dbReference>
<name>A0A0D6JM90_9EURY</name>
<dbReference type="RefSeq" id="WP_209446877.1">
    <property type="nucleotide sequence ID" value="NZ_CABLRR010000001.1"/>
</dbReference>
<reference evidence="3" key="1">
    <citation type="submission" date="2015-03" db="EMBL/GenBank/DDBJ databases">
        <authorList>
            <person name="Urmite Genomes"/>
        </authorList>
    </citation>
    <scope>NUCLEOTIDE SEQUENCE [LARGE SCALE GENOMIC DNA]</scope>
    <source>
        <strain evidence="3">Arc-Hr</strain>
    </source>
</reference>